<dbReference type="EMBL" id="JAVDWH010000001">
    <property type="protein sequence ID" value="MDR7085430.1"/>
    <property type="molecule type" value="Genomic_DNA"/>
</dbReference>
<gene>
    <name evidence="1" type="ORF">J2X11_000269</name>
</gene>
<sequence length="195" mass="22173">MTETRFALRQKITLMVNRYELYPLADDGTEGPLMAFAEQKRMAFKEQVTFYTDAAKTDPIFGFKARTRMDLAATYDVTDKDGNPIGEFRKDFGKSLLRSTWHLSTPDGLTSVGQERSQGVAIARRVLDLVGELPIFLRFHFDFTAPDGQIILTSERQRSLKDRYELTVPKLESGWQLDWRVATAMAVALDALQGR</sequence>
<evidence type="ECO:0000313" key="1">
    <source>
        <dbReference type="EMBL" id="MDR7085430.1"/>
    </source>
</evidence>
<dbReference type="Proteomes" id="UP001257739">
    <property type="component" value="Unassembled WGS sequence"/>
</dbReference>
<reference evidence="1 2" key="1">
    <citation type="submission" date="2023-07" db="EMBL/GenBank/DDBJ databases">
        <title>Sorghum-associated microbial communities from plants grown in Nebraska, USA.</title>
        <authorList>
            <person name="Schachtman D."/>
        </authorList>
    </citation>
    <scope>NUCLEOTIDE SEQUENCE [LARGE SCALE GENOMIC DNA]</scope>
    <source>
        <strain evidence="1 2">BE248</strain>
    </source>
</reference>
<dbReference type="RefSeq" id="WP_309965727.1">
    <property type="nucleotide sequence ID" value="NZ_JAVDWH010000001.1"/>
</dbReference>
<accession>A0ABU1UJV5</accession>
<name>A0ABU1UJV5_9ACTN</name>
<proteinExistence type="predicted"/>
<comment type="caution">
    <text evidence="1">The sequence shown here is derived from an EMBL/GenBank/DDBJ whole genome shotgun (WGS) entry which is preliminary data.</text>
</comment>
<evidence type="ECO:0000313" key="2">
    <source>
        <dbReference type="Proteomes" id="UP001257739"/>
    </source>
</evidence>
<dbReference type="InterPro" id="IPR007612">
    <property type="entry name" value="LOR"/>
</dbReference>
<protein>
    <submittedName>
        <fullName evidence="1">Uncharacterized protein YxjI</fullName>
    </submittedName>
</protein>
<dbReference type="Pfam" id="PF04525">
    <property type="entry name" value="LOR"/>
    <property type="match status" value="1"/>
</dbReference>
<organism evidence="1 2">
    <name type="scientific">Aeromicrobium panaciterrae</name>
    <dbReference type="NCBI Taxonomy" id="363861"/>
    <lineage>
        <taxon>Bacteria</taxon>
        <taxon>Bacillati</taxon>
        <taxon>Actinomycetota</taxon>
        <taxon>Actinomycetes</taxon>
        <taxon>Propionibacteriales</taxon>
        <taxon>Nocardioidaceae</taxon>
        <taxon>Aeromicrobium</taxon>
    </lineage>
</organism>
<keyword evidence="2" id="KW-1185">Reference proteome</keyword>